<organism evidence="8 9">
    <name type="scientific">Rossellomorea vietnamensis</name>
    <dbReference type="NCBI Taxonomy" id="218284"/>
    <lineage>
        <taxon>Bacteria</taxon>
        <taxon>Bacillati</taxon>
        <taxon>Bacillota</taxon>
        <taxon>Bacilli</taxon>
        <taxon>Bacillales</taxon>
        <taxon>Bacillaceae</taxon>
        <taxon>Rossellomorea</taxon>
    </lineage>
</organism>
<dbReference type="EMBL" id="VTEG01000026">
    <property type="protein sequence ID" value="TYR96069.1"/>
    <property type="molecule type" value="Genomic_DNA"/>
</dbReference>
<dbReference type="SUPFAM" id="SSF52540">
    <property type="entry name" value="P-loop containing nucleoside triphosphate hydrolases"/>
    <property type="match status" value="2"/>
</dbReference>
<evidence type="ECO:0000256" key="4">
    <source>
        <dbReference type="ARBA" id="ARBA00023134"/>
    </source>
</evidence>
<dbReference type="InterPro" id="IPR027094">
    <property type="entry name" value="Mitofusin_fam"/>
</dbReference>
<dbReference type="GO" id="GO:0016020">
    <property type="term" value="C:membrane"/>
    <property type="evidence" value="ECO:0007669"/>
    <property type="project" value="UniProtKB-SubCell"/>
</dbReference>
<evidence type="ECO:0000256" key="3">
    <source>
        <dbReference type="ARBA" id="ARBA00022801"/>
    </source>
</evidence>
<dbReference type="PANTHER" id="PTHR10465">
    <property type="entry name" value="TRANSMEMBRANE GTPASE FZO1"/>
    <property type="match status" value="1"/>
</dbReference>
<evidence type="ECO:0000256" key="2">
    <source>
        <dbReference type="ARBA" id="ARBA00022741"/>
    </source>
</evidence>
<dbReference type="GO" id="GO:0003924">
    <property type="term" value="F:GTPase activity"/>
    <property type="evidence" value="ECO:0007669"/>
    <property type="project" value="InterPro"/>
</dbReference>
<evidence type="ECO:0000256" key="6">
    <source>
        <dbReference type="SAM" id="Coils"/>
    </source>
</evidence>
<dbReference type="Proteomes" id="UP000325182">
    <property type="component" value="Unassembled WGS sequence"/>
</dbReference>
<proteinExistence type="predicted"/>
<dbReference type="InterPro" id="IPR027417">
    <property type="entry name" value="P-loop_NTPase"/>
</dbReference>
<dbReference type="Gene3D" id="3.40.50.300">
    <property type="entry name" value="P-loop containing nucleotide triphosphate hydrolases"/>
    <property type="match status" value="2"/>
</dbReference>
<keyword evidence="3" id="KW-0378">Hydrolase</keyword>
<dbReference type="PANTHER" id="PTHR10465:SF0">
    <property type="entry name" value="SARCALUMENIN"/>
    <property type="match status" value="1"/>
</dbReference>
<evidence type="ECO:0000259" key="7">
    <source>
        <dbReference type="Pfam" id="PF00350"/>
    </source>
</evidence>
<evidence type="ECO:0000313" key="9">
    <source>
        <dbReference type="Proteomes" id="UP000325182"/>
    </source>
</evidence>
<keyword evidence="6" id="KW-0175">Coiled coil</keyword>
<evidence type="ECO:0000256" key="1">
    <source>
        <dbReference type="ARBA" id="ARBA00004370"/>
    </source>
</evidence>
<evidence type="ECO:0000313" key="8">
    <source>
        <dbReference type="EMBL" id="TYR96069.1"/>
    </source>
</evidence>
<comment type="caution">
    <text evidence="8">The sequence shown here is derived from an EMBL/GenBank/DDBJ whole genome shotgun (WGS) entry which is preliminary data.</text>
</comment>
<reference evidence="8 9" key="1">
    <citation type="submission" date="2019-08" db="EMBL/GenBank/DDBJ databases">
        <title>Bacillus genomes from the desert of Cuatro Cienegas, Coahuila.</title>
        <authorList>
            <person name="Olmedo-Alvarez G."/>
        </authorList>
    </citation>
    <scope>NUCLEOTIDE SEQUENCE [LARGE SCALE GENOMIC DNA]</scope>
    <source>
        <strain evidence="8 9">CH128b_4D</strain>
    </source>
</reference>
<accession>A0A5D4M2H3</accession>
<keyword evidence="2" id="KW-0547">Nucleotide-binding</keyword>
<keyword evidence="5" id="KW-0472">Membrane</keyword>
<sequence length="1226" mass="140687">MHIIIMTTQRCKGKVLLQTLSDKKTTVKLNKLASLYETLVEAGDKETAAKAELLAHKFWKNEFIAGFCGHFSAGKSTMINALAGEELLPSSPIPTSANLVKLHHAETDFAKVHYHDRKSVIFDGAYDFNIVKKYCKDGENVQSIEIGKKDTKLPDGVTVLDTPGVDSTDDAHRISTESALHLADIVFYVMDYNHVQSQLNFEYARELANNGVRLYLIVNQIDKHNEDELSFENFKQSVSESFSAWQVNPERIFFTSLRDTADPHNEFSEVRELINTQFQNKDELLQHSFAAGVNLLVSEHERWLRENLKGQQDSLADIITDEDFKDKDALYEQESSLSEKIAQNSSKHYVEIFDQEREKILKNAYLMPFETRELAKKYLESLQDDFKIGMIFAKKKTEEERQQRMKDLIRNLGSNVQSQLEWHLRGLGSLVMKKAGFHDEDLIAKSEGLTVQVTEEDLKETARPGARVTGEYVLNYCEELAGKLKRKARNETENLKNMLIELIEAEKNQENEELELRYKEIKNKTDALKKLEFYKEDLEIKIHNLQSIIEDKVNLSSAETINQWDEEWKKKEKDYVLYSEGDVEEALTEKDTAISENEEKQSAAGGRNLSLEPLIQRLNDMGSKFESIKGLKQTAEVLQKKAERLRDQHFTIALFGAFSAGKSSFANALLGSKVLPVSPNPTTASINRIRPPMNGNQHGTARVFLKSEKEMLIDVQNSMNVFRYRADSLSEAAERIPDLLNSKDGEGKEKVHLSFLAAFLKGYNQYKSQLGEVLKVDLDEFKGFVANESQSCFVESIDLFYDSPITRQGITLVDTPGADSINARHTGVAFQYIKNSDAILFVTYYNHAFAKADREFLIQLGRVKDAFEMDKMFFVVNAVDLAKDEDEKHEVIDYVSSQLVEYGIRFPRIFGVSSKLAIEKETASLSGMDFFKEEFDQFIDGELKWMAAQSAEAEWKRGLERLRTLIENSSMDEQKREARREEFLQLKEKLKDTLKSEAPESIKLRVTQEIKELIHYVKQRVFLRYSDFFKEAFHPALFSQHSSSKAALYSALEELLDSTGFDFAQEMRATTLRTEKFTEKQLNSQLEVYLGKINKLQEDLVISPYELGGPKAIDFSNAFSEVERERFQPALRLFKNTKDFFENNGKKKVMEKLKDDLEAPADRYLDDSKNIILKWAMEYLEMEHGRLTDSLLSQSADQIDSWLEALHSVENLERWKEIYTELSSDQ</sequence>
<evidence type="ECO:0000256" key="5">
    <source>
        <dbReference type="ARBA" id="ARBA00023136"/>
    </source>
</evidence>
<dbReference type="CDD" id="cd09912">
    <property type="entry name" value="DLP_2"/>
    <property type="match status" value="2"/>
</dbReference>
<dbReference type="AlphaFoldDB" id="A0A5D4M2H3"/>
<gene>
    <name evidence="8" type="ORF">FZC84_20685</name>
</gene>
<feature type="domain" description="Dynamin N-terminal" evidence="7">
    <location>
        <begin position="67"/>
        <end position="220"/>
    </location>
</feature>
<dbReference type="InterPro" id="IPR045063">
    <property type="entry name" value="Dynamin_N"/>
</dbReference>
<name>A0A5D4M2H3_9BACI</name>
<feature type="coiled-coil region" evidence="6">
    <location>
        <begin position="481"/>
        <end position="555"/>
    </location>
</feature>
<dbReference type="GO" id="GO:0005525">
    <property type="term" value="F:GTP binding"/>
    <property type="evidence" value="ECO:0007669"/>
    <property type="project" value="UniProtKB-KW"/>
</dbReference>
<dbReference type="Pfam" id="PF00350">
    <property type="entry name" value="Dynamin_N"/>
    <property type="match status" value="2"/>
</dbReference>
<comment type="subcellular location">
    <subcellularLocation>
        <location evidence="1">Membrane</location>
    </subcellularLocation>
</comment>
<keyword evidence="4" id="KW-0342">GTP-binding</keyword>
<protein>
    <recommendedName>
        <fullName evidence="7">Dynamin N-terminal domain-containing protein</fullName>
    </recommendedName>
</protein>
<dbReference type="GO" id="GO:0008053">
    <property type="term" value="P:mitochondrial fusion"/>
    <property type="evidence" value="ECO:0007669"/>
    <property type="project" value="TreeGrafter"/>
</dbReference>
<feature type="domain" description="Dynamin N-terminal" evidence="7">
    <location>
        <begin position="652"/>
        <end position="878"/>
    </location>
</feature>